<comment type="caution">
    <text evidence="3">The sequence shown here is derived from an EMBL/GenBank/DDBJ whole genome shotgun (WGS) entry which is preliminary data.</text>
</comment>
<feature type="transmembrane region" description="Helical" evidence="2">
    <location>
        <begin position="175"/>
        <end position="192"/>
    </location>
</feature>
<name>A0A812TH82_9DINO</name>
<gene>
    <name evidence="3" type="primary">GPI10</name>
    <name evidence="3" type="ORF">SNAT2548_LOCUS29161</name>
</gene>
<keyword evidence="2" id="KW-0472">Membrane</keyword>
<dbReference type="EMBL" id="CAJNDS010002546">
    <property type="protein sequence ID" value="CAE7521010.1"/>
    <property type="molecule type" value="Genomic_DNA"/>
</dbReference>
<evidence type="ECO:0000313" key="3">
    <source>
        <dbReference type="EMBL" id="CAE7521010.1"/>
    </source>
</evidence>
<evidence type="ECO:0000256" key="1">
    <source>
        <dbReference type="SAM" id="MobiDB-lite"/>
    </source>
</evidence>
<sequence>MDTSGLDEDGKEPSQPENKQGHMFTEEEMDINLSIQQEHAETPEESSSDDDTPGMVHVVARYVAGLQAVSPDIIRATHCHKALRGLGRALRGRRSGNYDRSFETTRIDQFWSHSWHGSAWRKIATMLMLSNGLWAICFGNLAALCMTILFITGVLPGFERVPYLQVGRESYATGPWALLGGTFIAVVTCITWRCRTRVFLDVICIHQDDPRRKTAALASIGAFLKHSAALHVFWDETWAERLWCVFEAAAFLKCQAMTGSHGNLSIRPTYFAVCSACVFAGTFAAELAGMVCSYHDAWIAVAIVGVPYCVGCRLAIHSVRGYFNSVETMLTQLSTFELSQAKSHCCSVNHRSNSSQPIICDREVTTICIRKWFGSVKTFEECVRSETSKALADQLGSSSFSYLWVVLVMSPSHWAKVDQVAARLRAGELYAGAVVAVINTTYSLLIFPLIYHFLFAIAYYARRPRVSCLADELINLAVLVAVAPVAIVFIILQSLCVSSFEPLVGSIAFFLLSLVLVSVSWRCSSFTLMPAPRAPMACIAPTSLGTRHSIAQSLSEMDRSSSAAQGRD</sequence>
<dbReference type="AlphaFoldDB" id="A0A812TH82"/>
<organism evidence="3 4">
    <name type="scientific">Symbiodinium natans</name>
    <dbReference type="NCBI Taxonomy" id="878477"/>
    <lineage>
        <taxon>Eukaryota</taxon>
        <taxon>Sar</taxon>
        <taxon>Alveolata</taxon>
        <taxon>Dinophyceae</taxon>
        <taxon>Suessiales</taxon>
        <taxon>Symbiodiniaceae</taxon>
        <taxon>Symbiodinium</taxon>
    </lineage>
</organism>
<keyword evidence="2" id="KW-0812">Transmembrane</keyword>
<keyword evidence="2" id="KW-1133">Transmembrane helix</keyword>
<feature type="transmembrane region" description="Helical" evidence="2">
    <location>
        <begin position="504"/>
        <end position="523"/>
    </location>
</feature>
<dbReference type="OrthoDB" id="2157530at2759"/>
<feature type="transmembrane region" description="Helical" evidence="2">
    <location>
        <begin position="473"/>
        <end position="492"/>
    </location>
</feature>
<feature type="transmembrane region" description="Helical" evidence="2">
    <location>
        <begin position="390"/>
        <end position="409"/>
    </location>
</feature>
<feature type="transmembrane region" description="Helical" evidence="2">
    <location>
        <begin position="297"/>
        <end position="316"/>
    </location>
</feature>
<feature type="transmembrane region" description="Helical" evidence="2">
    <location>
        <begin position="132"/>
        <end position="155"/>
    </location>
</feature>
<feature type="region of interest" description="Disordered" evidence="1">
    <location>
        <begin position="1"/>
        <end position="53"/>
    </location>
</feature>
<protein>
    <submittedName>
        <fullName evidence="3">GPI10 protein</fullName>
    </submittedName>
</protein>
<evidence type="ECO:0000256" key="2">
    <source>
        <dbReference type="SAM" id="Phobius"/>
    </source>
</evidence>
<proteinExistence type="predicted"/>
<feature type="compositionally biased region" description="Acidic residues" evidence="1">
    <location>
        <begin position="1"/>
        <end position="10"/>
    </location>
</feature>
<dbReference type="Proteomes" id="UP000604046">
    <property type="component" value="Unassembled WGS sequence"/>
</dbReference>
<feature type="transmembrane region" description="Helical" evidence="2">
    <location>
        <begin position="429"/>
        <end position="461"/>
    </location>
</feature>
<reference evidence="3" key="1">
    <citation type="submission" date="2021-02" db="EMBL/GenBank/DDBJ databases">
        <authorList>
            <person name="Dougan E. K."/>
            <person name="Rhodes N."/>
            <person name="Thang M."/>
            <person name="Chan C."/>
        </authorList>
    </citation>
    <scope>NUCLEOTIDE SEQUENCE</scope>
</reference>
<keyword evidence="4" id="KW-1185">Reference proteome</keyword>
<accession>A0A812TH82</accession>
<feature type="compositionally biased region" description="Acidic residues" evidence="1">
    <location>
        <begin position="43"/>
        <end position="52"/>
    </location>
</feature>
<feature type="transmembrane region" description="Helical" evidence="2">
    <location>
        <begin position="270"/>
        <end position="291"/>
    </location>
</feature>
<evidence type="ECO:0000313" key="4">
    <source>
        <dbReference type="Proteomes" id="UP000604046"/>
    </source>
</evidence>